<dbReference type="EMBL" id="LVVY01000071">
    <property type="protein sequence ID" value="OAM78342.1"/>
    <property type="molecule type" value="Genomic_DNA"/>
</dbReference>
<protein>
    <submittedName>
        <fullName evidence="1">Rrf2 family transcriptional regulator</fullName>
    </submittedName>
</protein>
<dbReference type="SUPFAM" id="SSF46785">
    <property type="entry name" value="Winged helix' DNA-binding domain"/>
    <property type="match status" value="1"/>
</dbReference>
<keyword evidence="2" id="KW-1185">Reference proteome</keyword>
<dbReference type="AlphaFoldDB" id="A0A178HZS4"/>
<dbReference type="RefSeq" id="WP_067453625.1">
    <property type="nucleotide sequence ID" value="NZ_LVVY01000071.1"/>
</dbReference>
<dbReference type="Proteomes" id="UP000078389">
    <property type="component" value="Unassembled WGS sequence"/>
</dbReference>
<accession>A0A178HZS4</accession>
<sequence length="156" mass="17370">MPRDTRMSRMLHVLIHMDRHVKRATSETIARMLDTNPVVVRRMMAGFRAAGIVTSEKGHGGGWELARPLAEISLLDVYRAVGEPALFNIGPDAEAATCLVERAVDARMSETLNEAERLLMARFADIRVADVADEFEARFAQMKAEGRLDPAHDHFG</sequence>
<dbReference type="Pfam" id="PF02082">
    <property type="entry name" value="Rrf2"/>
    <property type="match status" value="1"/>
</dbReference>
<dbReference type="PANTHER" id="PTHR33221:SF15">
    <property type="entry name" value="HTH-TYPE TRANSCRIPTIONAL REGULATOR YWGB-RELATED"/>
    <property type="match status" value="1"/>
</dbReference>
<dbReference type="PROSITE" id="PS51197">
    <property type="entry name" value="HTH_RRF2_2"/>
    <property type="match status" value="1"/>
</dbReference>
<dbReference type="OrthoDB" id="9800506at2"/>
<gene>
    <name evidence="1" type="ORF">A3840_06405</name>
</gene>
<dbReference type="InterPro" id="IPR000944">
    <property type="entry name" value="Tscrpt_reg_Rrf2"/>
</dbReference>
<reference evidence="1 2" key="1">
    <citation type="submission" date="2016-03" db="EMBL/GenBank/DDBJ databases">
        <title>Genome sequencing of Devosia sp. S37.</title>
        <authorList>
            <person name="Mohd Nor M."/>
        </authorList>
    </citation>
    <scope>NUCLEOTIDE SEQUENCE [LARGE SCALE GENOMIC DNA]</scope>
    <source>
        <strain evidence="1 2">S37</strain>
    </source>
</reference>
<name>A0A178HZS4_9HYPH</name>
<comment type="caution">
    <text evidence="1">The sequence shown here is derived from an EMBL/GenBank/DDBJ whole genome shotgun (WGS) entry which is preliminary data.</text>
</comment>
<dbReference type="STRING" id="1770058.A3840_06405"/>
<organism evidence="1 2">
    <name type="scientific">Devosia elaeis</name>
    <dbReference type="NCBI Taxonomy" id="1770058"/>
    <lineage>
        <taxon>Bacteria</taxon>
        <taxon>Pseudomonadati</taxon>
        <taxon>Pseudomonadota</taxon>
        <taxon>Alphaproteobacteria</taxon>
        <taxon>Hyphomicrobiales</taxon>
        <taxon>Devosiaceae</taxon>
        <taxon>Devosia</taxon>
    </lineage>
</organism>
<dbReference type="InterPro" id="IPR036388">
    <property type="entry name" value="WH-like_DNA-bd_sf"/>
</dbReference>
<dbReference type="InterPro" id="IPR036390">
    <property type="entry name" value="WH_DNA-bd_sf"/>
</dbReference>
<evidence type="ECO:0000313" key="2">
    <source>
        <dbReference type="Proteomes" id="UP000078389"/>
    </source>
</evidence>
<proteinExistence type="predicted"/>
<dbReference type="PANTHER" id="PTHR33221">
    <property type="entry name" value="WINGED HELIX-TURN-HELIX TRANSCRIPTIONAL REGULATOR, RRF2 FAMILY"/>
    <property type="match status" value="1"/>
</dbReference>
<dbReference type="GO" id="GO:0005829">
    <property type="term" value="C:cytosol"/>
    <property type="evidence" value="ECO:0007669"/>
    <property type="project" value="TreeGrafter"/>
</dbReference>
<evidence type="ECO:0000313" key="1">
    <source>
        <dbReference type="EMBL" id="OAM78342.1"/>
    </source>
</evidence>
<dbReference type="GO" id="GO:0003700">
    <property type="term" value="F:DNA-binding transcription factor activity"/>
    <property type="evidence" value="ECO:0007669"/>
    <property type="project" value="TreeGrafter"/>
</dbReference>
<dbReference type="Gene3D" id="1.10.10.10">
    <property type="entry name" value="Winged helix-like DNA-binding domain superfamily/Winged helix DNA-binding domain"/>
    <property type="match status" value="1"/>
</dbReference>